<dbReference type="AlphaFoldDB" id="A0A024QJK8"/>
<keyword evidence="1" id="KW-1133">Transmembrane helix</keyword>
<feature type="transmembrane region" description="Helical" evidence="1">
    <location>
        <begin position="6"/>
        <end position="31"/>
    </location>
</feature>
<evidence type="ECO:0000313" key="2">
    <source>
        <dbReference type="EMBL" id="CDQ42131.1"/>
    </source>
</evidence>
<organism evidence="2 3">
    <name type="scientific">Virgibacillus massiliensis</name>
    <dbReference type="NCBI Taxonomy" id="1462526"/>
    <lineage>
        <taxon>Bacteria</taxon>
        <taxon>Bacillati</taxon>
        <taxon>Bacillota</taxon>
        <taxon>Bacilli</taxon>
        <taxon>Bacillales</taxon>
        <taxon>Bacillaceae</taxon>
        <taxon>Virgibacillus</taxon>
    </lineage>
</organism>
<sequence>MVVDAFMYMYVVGAGTAAGVASIAFVSWKIVQRSNSKQTKRKKKTGVR</sequence>
<dbReference type="STRING" id="1462526.BN990_04511"/>
<reference evidence="2 3" key="1">
    <citation type="submission" date="2014-03" db="EMBL/GenBank/DDBJ databases">
        <authorList>
            <person name="Urmite Genomes U."/>
        </authorList>
    </citation>
    <scope>NUCLEOTIDE SEQUENCE [LARGE SCALE GENOMIC DNA]</scope>
    <source>
        <strain evidence="2 3">Vm-5</strain>
    </source>
</reference>
<name>A0A024QJK8_9BACI</name>
<protein>
    <submittedName>
        <fullName evidence="2">Uncharacterized protein</fullName>
    </submittedName>
</protein>
<evidence type="ECO:0000313" key="3">
    <source>
        <dbReference type="Proteomes" id="UP000028875"/>
    </source>
</evidence>
<gene>
    <name evidence="2" type="ORF">BN990_04511</name>
</gene>
<comment type="caution">
    <text evidence="2">The sequence shown here is derived from an EMBL/GenBank/DDBJ whole genome shotgun (WGS) entry which is preliminary data.</text>
</comment>
<proteinExistence type="predicted"/>
<dbReference type="Proteomes" id="UP000028875">
    <property type="component" value="Unassembled WGS sequence"/>
</dbReference>
<dbReference type="eggNOG" id="ENOG502ZHEB">
    <property type="taxonomic scope" value="Bacteria"/>
</dbReference>
<reference evidence="3" key="2">
    <citation type="submission" date="2014-05" db="EMBL/GenBank/DDBJ databases">
        <title>Draft genome sequence of Virgibacillus massiliensis Vm-5.</title>
        <authorList>
            <person name="Khelaifia S."/>
            <person name="Croce O."/>
            <person name="Lagier J.C."/>
            <person name="Raoult D."/>
        </authorList>
    </citation>
    <scope>NUCLEOTIDE SEQUENCE [LARGE SCALE GENOMIC DNA]</scope>
    <source>
        <strain evidence="3">Vm-5</strain>
    </source>
</reference>
<keyword evidence="3" id="KW-1185">Reference proteome</keyword>
<dbReference type="RefSeq" id="WP_198433953.1">
    <property type="nucleotide sequence ID" value="NZ_BNER01000014.1"/>
</dbReference>
<keyword evidence="1" id="KW-0812">Transmembrane</keyword>
<evidence type="ECO:0000256" key="1">
    <source>
        <dbReference type="SAM" id="Phobius"/>
    </source>
</evidence>
<dbReference type="EMBL" id="CCDP010000005">
    <property type="protein sequence ID" value="CDQ42131.1"/>
    <property type="molecule type" value="Genomic_DNA"/>
</dbReference>
<keyword evidence="1" id="KW-0472">Membrane</keyword>
<accession>A0A024QJK8</accession>